<protein>
    <recommendedName>
        <fullName evidence="2">C2H2-type domain-containing protein</fullName>
    </recommendedName>
</protein>
<dbReference type="Proteomes" id="UP001194696">
    <property type="component" value="Unassembled WGS sequence"/>
</dbReference>
<name>A0ABQ7JHR3_9FUNG</name>
<sequence>MDAFQGSQESVVSESAMSNQEASKKKSLICSLCGNVSTSEKVLRTHITEAHDGPRKRIRRLQCLWCPKTFQSRKGGKLHFSTCPGFKDLSFPHSCSVCVVKIETDKDLQRHILDCKSWPEEEEDFDELDAQLITKTGHPATARFVSDLFEHAEVTLPGGEKVYAFLPVGSSKRLGDGTEAYVRPMKRRSATVIVDSNLELALRSHACCSLVDIKDYNALGVKDSICTLRFLNHSKYLARSLSSLLIQSGDEVLLCLK</sequence>
<comment type="caution">
    <text evidence="3">The sequence shown here is derived from an EMBL/GenBank/DDBJ whole genome shotgun (WGS) entry which is preliminary data.</text>
</comment>
<evidence type="ECO:0000313" key="3">
    <source>
        <dbReference type="EMBL" id="KAG0273371.1"/>
    </source>
</evidence>
<reference evidence="3 4" key="1">
    <citation type="journal article" date="2020" name="Fungal Divers.">
        <title>Resolving the Mortierellaceae phylogeny through synthesis of multi-gene phylogenetics and phylogenomics.</title>
        <authorList>
            <person name="Vandepol N."/>
            <person name="Liber J."/>
            <person name="Desiro A."/>
            <person name="Na H."/>
            <person name="Kennedy M."/>
            <person name="Barry K."/>
            <person name="Grigoriev I.V."/>
            <person name="Miller A.N."/>
            <person name="O'Donnell K."/>
            <person name="Stajich J.E."/>
            <person name="Bonito G."/>
        </authorList>
    </citation>
    <scope>NUCLEOTIDE SEQUENCE [LARGE SCALE GENOMIC DNA]</scope>
    <source>
        <strain evidence="3 4">AD045</strain>
    </source>
</reference>
<evidence type="ECO:0000256" key="1">
    <source>
        <dbReference type="PROSITE-ProRule" id="PRU00042"/>
    </source>
</evidence>
<keyword evidence="1" id="KW-0479">Metal-binding</keyword>
<keyword evidence="1" id="KW-0862">Zinc</keyword>
<organism evidence="3 4">
    <name type="scientific">Linnemannia gamsii</name>
    <dbReference type="NCBI Taxonomy" id="64522"/>
    <lineage>
        <taxon>Eukaryota</taxon>
        <taxon>Fungi</taxon>
        <taxon>Fungi incertae sedis</taxon>
        <taxon>Mucoromycota</taxon>
        <taxon>Mortierellomycotina</taxon>
        <taxon>Mortierellomycetes</taxon>
        <taxon>Mortierellales</taxon>
        <taxon>Mortierellaceae</taxon>
        <taxon>Linnemannia</taxon>
    </lineage>
</organism>
<dbReference type="PROSITE" id="PS50157">
    <property type="entry name" value="ZINC_FINGER_C2H2_2"/>
    <property type="match status" value="1"/>
</dbReference>
<dbReference type="Gene3D" id="3.30.160.60">
    <property type="entry name" value="Classic Zinc Finger"/>
    <property type="match status" value="1"/>
</dbReference>
<feature type="domain" description="C2H2-type" evidence="2">
    <location>
        <begin position="28"/>
        <end position="56"/>
    </location>
</feature>
<evidence type="ECO:0000313" key="4">
    <source>
        <dbReference type="Proteomes" id="UP001194696"/>
    </source>
</evidence>
<keyword evidence="4" id="KW-1185">Reference proteome</keyword>
<proteinExistence type="predicted"/>
<keyword evidence="1" id="KW-0863">Zinc-finger</keyword>
<feature type="non-terminal residue" evidence="3">
    <location>
        <position position="257"/>
    </location>
</feature>
<accession>A0ABQ7JHR3</accession>
<dbReference type="InterPro" id="IPR013087">
    <property type="entry name" value="Znf_C2H2_type"/>
</dbReference>
<dbReference type="EMBL" id="JAAAIM010002266">
    <property type="protein sequence ID" value="KAG0273371.1"/>
    <property type="molecule type" value="Genomic_DNA"/>
</dbReference>
<gene>
    <name evidence="3" type="ORF">BGZ96_004877</name>
</gene>
<evidence type="ECO:0000259" key="2">
    <source>
        <dbReference type="PROSITE" id="PS50157"/>
    </source>
</evidence>